<dbReference type="AlphaFoldDB" id="A0A5E4NC24"/>
<dbReference type="EMBL" id="CABPRJ010001915">
    <property type="protein sequence ID" value="VVC41261.1"/>
    <property type="molecule type" value="Genomic_DNA"/>
</dbReference>
<reference evidence="1 2" key="1">
    <citation type="submission" date="2019-08" db="EMBL/GenBank/DDBJ databases">
        <authorList>
            <person name="Alioto T."/>
            <person name="Alioto T."/>
            <person name="Gomez Garrido J."/>
        </authorList>
    </citation>
    <scope>NUCLEOTIDE SEQUENCE [LARGE SCALE GENOMIC DNA]</scope>
</reference>
<keyword evidence="2" id="KW-1185">Reference proteome</keyword>
<organism evidence="1 2">
    <name type="scientific">Cinara cedri</name>
    <dbReference type="NCBI Taxonomy" id="506608"/>
    <lineage>
        <taxon>Eukaryota</taxon>
        <taxon>Metazoa</taxon>
        <taxon>Ecdysozoa</taxon>
        <taxon>Arthropoda</taxon>
        <taxon>Hexapoda</taxon>
        <taxon>Insecta</taxon>
        <taxon>Pterygota</taxon>
        <taxon>Neoptera</taxon>
        <taxon>Paraneoptera</taxon>
        <taxon>Hemiptera</taxon>
        <taxon>Sternorrhyncha</taxon>
        <taxon>Aphidomorpha</taxon>
        <taxon>Aphidoidea</taxon>
        <taxon>Aphididae</taxon>
        <taxon>Lachninae</taxon>
        <taxon>Cinara</taxon>
    </lineage>
</organism>
<name>A0A5E4NC24_9HEMI</name>
<protein>
    <submittedName>
        <fullName evidence="1">Uncharacterized protein</fullName>
    </submittedName>
</protein>
<accession>A0A5E4NC24</accession>
<sequence length="130" mass="14544">MIKSPPPITIQIVRIIRNRPSNACRLHVRRILSTVVLPRVRGISQSMNLSHCQHVNKPLKSITDNVSKCKNFQKPAECPPIFCKDDNLNGNFSGCTDKKTPKCGCVVKSQTLCPCIRKPVKEFTSYVPKG</sequence>
<evidence type="ECO:0000313" key="1">
    <source>
        <dbReference type="EMBL" id="VVC41261.1"/>
    </source>
</evidence>
<proteinExistence type="predicted"/>
<evidence type="ECO:0000313" key="2">
    <source>
        <dbReference type="Proteomes" id="UP000325440"/>
    </source>
</evidence>
<dbReference type="Proteomes" id="UP000325440">
    <property type="component" value="Unassembled WGS sequence"/>
</dbReference>
<gene>
    <name evidence="1" type="ORF">CINCED_3A008623</name>
</gene>